<dbReference type="EMBL" id="KZ293668">
    <property type="protein sequence ID" value="PBK89478.1"/>
    <property type="molecule type" value="Genomic_DNA"/>
</dbReference>
<sequence length="170" mass="18894">MSTEKGIDLSTVFDMSQTASDWSHPGVAMMVHVTVTSVGLGPWQLAIKPMASLFRSSSLIFRHHASFIKSSLLEGVSLLNCLSVKPALPVQHYDQVLASSLSVAYKLMLKHAKSQIYMGSHATVPEWINHSIKLTDMQEELLDTQSRIGHGFDHYITGAFLCLIEYDWSD</sequence>
<name>A0A2H3DF42_ARMGA</name>
<reference evidence="2" key="1">
    <citation type="journal article" date="2017" name="Nat. Ecol. Evol.">
        <title>Genome expansion and lineage-specific genetic innovations in the forest pathogenic fungi Armillaria.</title>
        <authorList>
            <person name="Sipos G."/>
            <person name="Prasanna A.N."/>
            <person name="Walter M.C."/>
            <person name="O'Connor E."/>
            <person name="Balint B."/>
            <person name="Krizsan K."/>
            <person name="Kiss B."/>
            <person name="Hess J."/>
            <person name="Varga T."/>
            <person name="Slot J."/>
            <person name="Riley R."/>
            <person name="Boka B."/>
            <person name="Rigling D."/>
            <person name="Barry K."/>
            <person name="Lee J."/>
            <person name="Mihaltcheva S."/>
            <person name="LaButti K."/>
            <person name="Lipzen A."/>
            <person name="Waldron R."/>
            <person name="Moloney N.M."/>
            <person name="Sperisen C."/>
            <person name="Kredics L."/>
            <person name="Vagvoelgyi C."/>
            <person name="Patrignani A."/>
            <person name="Fitzpatrick D."/>
            <person name="Nagy I."/>
            <person name="Doyle S."/>
            <person name="Anderson J.B."/>
            <person name="Grigoriev I.V."/>
            <person name="Gueldener U."/>
            <person name="Muensterkoetter M."/>
            <person name="Nagy L.G."/>
        </authorList>
    </citation>
    <scope>NUCLEOTIDE SEQUENCE [LARGE SCALE GENOMIC DNA]</scope>
    <source>
        <strain evidence="2">Ar21-2</strain>
    </source>
</reference>
<evidence type="ECO:0000313" key="1">
    <source>
        <dbReference type="EMBL" id="PBK89478.1"/>
    </source>
</evidence>
<protein>
    <submittedName>
        <fullName evidence="1">Uncharacterized protein</fullName>
    </submittedName>
</protein>
<evidence type="ECO:0000313" key="2">
    <source>
        <dbReference type="Proteomes" id="UP000217790"/>
    </source>
</evidence>
<proteinExistence type="predicted"/>
<dbReference type="InParanoid" id="A0A2H3DF42"/>
<organism evidence="1 2">
    <name type="scientific">Armillaria gallica</name>
    <name type="common">Bulbous honey fungus</name>
    <name type="synonym">Armillaria bulbosa</name>
    <dbReference type="NCBI Taxonomy" id="47427"/>
    <lineage>
        <taxon>Eukaryota</taxon>
        <taxon>Fungi</taxon>
        <taxon>Dikarya</taxon>
        <taxon>Basidiomycota</taxon>
        <taxon>Agaricomycotina</taxon>
        <taxon>Agaricomycetes</taxon>
        <taxon>Agaricomycetidae</taxon>
        <taxon>Agaricales</taxon>
        <taxon>Marasmiineae</taxon>
        <taxon>Physalacriaceae</taxon>
        <taxon>Armillaria</taxon>
    </lineage>
</organism>
<accession>A0A2H3DF42</accession>
<dbReference type="AlphaFoldDB" id="A0A2H3DF42"/>
<dbReference type="STRING" id="47427.A0A2H3DF42"/>
<gene>
    <name evidence="1" type="ORF">ARMGADRAFT_1033053</name>
</gene>
<keyword evidence="2" id="KW-1185">Reference proteome</keyword>
<dbReference type="OrthoDB" id="2662502at2759"/>
<dbReference type="Proteomes" id="UP000217790">
    <property type="component" value="Unassembled WGS sequence"/>
</dbReference>